<accession>A0A0C9VFY3</accession>
<keyword evidence="6" id="KW-0862">Zinc</keyword>
<evidence type="ECO:0000313" key="10">
    <source>
        <dbReference type="EMBL" id="KIJ45879.1"/>
    </source>
</evidence>
<dbReference type="Proteomes" id="UP000054279">
    <property type="component" value="Unassembled WGS sequence"/>
</dbReference>
<evidence type="ECO:0000256" key="2">
    <source>
        <dbReference type="ARBA" id="ARBA00010279"/>
    </source>
</evidence>
<dbReference type="AlphaFoldDB" id="A0A0C9VFY3"/>
<dbReference type="GO" id="GO:0004222">
    <property type="term" value="F:metalloendopeptidase activity"/>
    <property type="evidence" value="ECO:0007669"/>
    <property type="project" value="InterPro"/>
</dbReference>
<keyword evidence="8" id="KW-0732">Signal</keyword>
<evidence type="ECO:0000256" key="7">
    <source>
        <dbReference type="ARBA" id="ARBA00023049"/>
    </source>
</evidence>
<dbReference type="InterPro" id="IPR024079">
    <property type="entry name" value="MetalloPept_cat_dom_sf"/>
</dbReference>
<dbReference type="Gene3D" id="3.40.390.10">
    <property type="entry name" value="Collagenase (Catalytic Domain)"/>
    <property type="match status" value="1"/>
</dbReference>
<dbReference type="GO" id="GO:0006508">
    <property type="term" value="P:proteolysis"/>
    <property type="evidence" value="ECO:0007669"/>
    <property type="project" value="UniProtKB-KW"/>
</dbReference>
<dbReference type="HOGENOM" id="CLU_041257_0_0_1"/>
<reference evidence="10 11" key="1">
    <citation type="submission" date="2014-06" db="EMBL/GenBank/DDBJ databases">
        <title>Evolutionary Origins and Diversification of the Mycorrhizal Mutualists.</title>
        <authorList>
            <consortium name="DOE Joint Genome Institute"/>
            <consortium name="Mycorrhizal Genomics Consortium"/>
            <person name="Kohler A."/>
            <person name="Kuo A."/>
            <person name="Nagy L.G."/>
            <person name="Floudas D."/>
            <person name="Copeland A."/>
            <person name="Barry K.W."/>
            <person name="Cichocki N."/>
            <person name="Veneault-Fourrey C."/>
            <person name="LaButti K."/>
            <person name="Lindquist E.A."/>
            <person name="Lipzen A."/>
            <person name="Lundell T."/>
            <person name="Morin E."/>
            <person name="Murat C."/>
            <person name="Riley R."/>
            <person name="Ohm R."/>
            <person name="Sun H."/>
            <person name="Tunlid A."/>
            <person name="Henrissat B."/>
            <person name="Grigoriev I.V."/>
            <person name="Hibbett D.S."/>
            <person name="Martin F."/>
        </authorList>
    </citation>
    <scope>NUCLEOTIDE SEQUENCE [LARGE SCALE GENOMIC DNA]</scope>
    <source>
        <strain evidence="10 11">SS14</strain>
    </source>
</reference>
<sequence>MVFSLSLVTVTIAALLASVSGQQLRLKVSGPAQVSDIADLTVTTTLINTGADKVTLIKEPSSALSSSPAHSFNLFHDSGSTPEFTGILYKYSLEKAAKNPETLVTLAPGASIEVSHSLAGTYNFTRSGSGSYNISPSTLFYIVNAEGTAEQVHAVLQNTHAVSFTPGSRLAVSPPAAARSIEQRGLSKRATYSSCSSTRQTQIAAAIPAAVSYVSESLSYLNAHTTTSTRVVTWFGTWSSSKRTTLVTQYTSLQATGSYTDWTYDCACTDGDSNTYAYVYPSQYGTINLCDAFWSAPTTGTDSKAGTLIHESTHFTKTAGTSDHAYGQTAAKALAISNPSHAVLNADSHEYFSENNPSLA</sequence>
<dbReference type="EMBL" id="KN837110">
    <property type="protein sequence ID" value="KIJ45879.1"/>
    <property type="molecule type" value="Genomic_DNA"/>
</dbReference>
<feature type="chain" id="PRO_5002205421" description="Lysine-specific metallo-endopeptidase domain-containing protein" evidence="8">
    <location>
        <begin position="22"/>
        <end position="360"/>
    </location>
</feature>
<dbReference type="SUPFAM" id="SSF55486">
    <property type="entry name" value="Metalloproteases ('zincins'), catalytic domain"/>
    <property type="match status" value="1"/>
</dbReference>
<comment type="similarity">
    <text evidence="2">Belongs to the peptidase M35 family.</text>
</comment>
<evidence type="ECO:0000256" key="6">
    <source>
        <dbReference type="ARBA" id="ARBA00022833"/>
    </source>
</evidence>
<feature type="signal peptide" evidence="8">
    <location>
        <begin position="1"/>
        <end position="21"/>
    </location>
</feature>
<dbReference type="InterPro" id="IPR050414">
    <property type="entry name" value="Fungal_M35_metalloproteases"/>
</dbReference>
<dbReference type="PANTHER" id="PTHR37016:SF3">
    <property type="entry name" value="NEUTRAL PROTEASE 2-RELATED"/>
    <property type="match status" value="1"/>
</dbReference>
<evidence type="ECO:0000259" key="9">
    <source>
        <dbReference type="SMART" id="SM01351"/>
    </source>
</evidence>
<proteinExistence type="inferred from homology"/>
<protein>
    <recommendedName>
        <fullName evidence="9">Lysine-specific metallo-endopeptidase domain-containing protein</fullName>
    </recommendedName>
</protein>
<dbReference type="SMART" id="SM01351">
    <property type="entry name" value="Aspzincin_M35"/>
    <property type="match status" value="1"/>
</dbReference>
<keyword evidence="3" id="KW-0645">Protease</keyword>
<dbReference type="PANTHER" id="PTHR37016">
    <property type="match status" value="1"/>
</dbReference>
<dbReference type="GO" id="GO:0046872">
    <property type="term" value="F:metal ion binding"/>
    <property type="evidence" value="ECO:0007669"/>
    <property type="project" value="UniProtKB-KW"/>
</dbReference>
<name>A0A0C9VFY3_SPHS4</name>
<dbReference type="Gene3D" id="2.60.40.2970">
    <property type="match status" value="1"/>
</dbReference>
<keyword evidence="5" id="KW-0378">Hydrolase</keyword>
<evidence type="ECO:0000256" key="8">
    <source>
        <dbReference type="SAM" id="SignalP"/>
    </source>
</evidence>
<keyword evidence="7" id="KW-0482">Metalloprotease</keyword>
<organism evidence="10 11">
    <name type="scientific">Sphaerobolus stellatus (strain SS14)</name>
    <dbReference type="NCBI Taxonomy" id="990650"/>
    <lineage>
        <taxon>Eukaryota</taxon>
        <taxon>Fungi</taxon>
        <taxon>Dikarya</taxon>
        <taxon>Basidiomycota</taxon>
        <taxon>Agaricomycotina</taxon>
        <taxon>Agaricomycetes</taxon>
        <taxon>Phallomycetidae</taxon>
        <taxon>Geastrales</taxon>
        <taxon>Sphaerobolaceae</taxon>
        <taxon>Sphaerobolus</taxon>
    </lineage>
</organism>
<dbReference type="Pfam" id="PF14521">
    <property type="entry name" value="Aspzincin_M35"/>
    <property type="match status" value="1"/>
</dbReference>
<comment type="cofactor">
    <cofactor evidence="1">
        <name>Zn(2+)</name>
        <dbReference type="ChEBI" id="CHEBI:29105"/>
    </cofactor>
</comment>
<gene>
    <name evidence="10" type="ORF">M422DRAFT_59670</name>
</gene>
<dbReference type="OrthoDB" id="412874at2759"/>
<evidence type="ECO:0000256" key="5">
    <source>
        <dbReference type="ARBA" id="ARBA00022801"/>
    </source>
</evidence>
<evidence type="ECO:0000313" key="11">
    <source>
        <dbReference type="Proteomes" id="UP000054279"/>
    </source>
</evidence>
<keyword evidence="11" id="KW-1185">Reference proteome</keyword>
<evidence type="ECO:0000256" key="4">
    <source>
        <dbReference type="ARBA" id="ARBA00022723"/>
    </source>
</evidence>
<dbReference type="InterPro" id="IPR029463">
    <property type="entry name" value="Lys_MEP"/>
</dbReference>
<evidence type="ECO:0000256" key="3">
    <source>
        <dbReference type="ARBA" id="ARBA00022670"/>
    </source>
</evidence>
<keyword evidence="4" id="KW-0479">Metal-binding</keyword>
<evidence type="ECO:0000256" key="1">
    <source>
        <dbReference type="ARBA" id="ARBA00001947"/>
    </source>
</evidence>
<feature type="domain" description="Lysine-specific metallo-endopeptidase" evidence="9">
    <location>
        <begin position="219"/>
        <end position="354"/>
    </location>
</feature>